<evidence type="ECO:0000313" key="2">
    <source>
        <dbReference type="Proteomes" id="UP001281614"/>
    </source>
</evidence>
<sequence>MPIRAIYFPVCQQNDEAYKQYCTYVATDFKARDIIKCFNIAGALRTYQSTREAGLSLDKNWTWLFKLPYLITYLAIPHKLRNPEYGVYSSSMRTDESFLVGHAGRTWTASNVVYMDASFILDFGSSFGNGLQLPNDPDTLKAGSVLDIRAAVVSTLIASAGKSKKYVDPGFLTGATTSTRMASMDGPHGLEIGF</sequence>
<evidence type="ECO:0000313" key="1">
    <source>
        <dbReference type="EMBL" id="KAK2779375.1"/>
    </source>
</evidence>
<dbReference type="AlphaFoldDB" id="A0AAE0DE99"/>
<dbReference type="EMBL" id="VYYT01000003">
    <property type="protein sequence ID" value="KAK2779375.1"/>
    <property type="molecule type" value="Genomic_DNA"/>
</dbReference>
<keyword evidence="2" id="KW-1185">Reference proteome</keyword>
<comment type="caution">
    <text evidence="1">The sequence shown here is derived from an EMBL/GenBank/DDBJ whole genome shotgun (WGS) entry which is preliminary data.</text>
</comment>
<name>A0AAE0DE99_COLKA</name>
<dbReference type="Proteomes" id="UP001281614">
    <property type="component" value="Unassembled WGS sequence"/>
</dbReference>
<proteinExistence type="predicted"/>
<organism evidence="1 2">
    <name type="scientific">Colletotrichum kahawae</name>
    <name type="common">Coffee berry disease fungus</name>
    <dbReference type="NCBI Taxonomy" id="34407"/>
    <lineage>
        <taxon>Eukaryota</taxon>
        <taxon>Fungi</taxon>
        <taxon>Dikarya</taxon>
        <taxon>Ascomycota</taxon>
        <taxon>Pezizomycotina</taxon>
        <taxon>Sordariomycetes</taxon>
        <taxon>Hypocreomycetidae</taxon>
        <taxon>Glomerellales</taxon>
        <taxon>Glomerellaceae</taxon>
        <taxon>Colletotrichum</taxon>
        <taxon>Colletotrichum gloeosporioides species complex</taxon>
    </lineage>
</organism>
<accession>A0AAE0DE99</accession>
<gene>
    <name evidence="1" type="ORF">CKAH01_11298</name>
</gene>
<protein>
    <submittedName>
        <fullName evidence="1">Uncharacterized protein</fullName>
    </submittedName>
</protein>
<reference evidence="1" key="1">
    <citation type="submission" date="2023-02" db="EMBL/GenBank/DDBJ databases">
        <title>Colletotrichum kahawae CIFC_Que2 genome sequencing and assembly.</title>
        <authorList>
            <person name="Baroncelli R."/>
        </authorList>
    </citation>
    <scope>NUCLEOTIDE SEQUENCE</scope>
    <source>
        <strain evidence="1">CIFC_Que2</strain>
    </source>
</reference>